<sequence length="33" mass="3839">MGGTQLYKKWKTDQEARNNRRPSKGKANRFSGK</sequence>
<keyword evidence="3" id="KW-1185">Reference proteome</keyword>
<dbReference type="EMBL" id="JAAIUW010000008">
    <property type="protein sequence ID" value="KAF7818049.1"/>
    <property type="molecule type" value="Genomic_DNA"/>
</dbReference>
<reference evidence="2" key="1">
    <citation type="submission" date="2020-09" db="EMBL/GenBank/DDBJ databases">
        <title>Genome-Enabled Discovery of Anthraquinone Biosynthesis in Senna tora.</title>
        <authorList>
            <person name="Kang S.-H."/>
            <person name="Pandey R.P."/>
            <person name="Lee C.-M."/>
            <person name="Sim J.-S."/>
            <person name="Jeong J.-T."/>
            <person name="Choi B.-S."/>
            <person name="Jung M."/>
            <person name="Ginzburg D."/>
            <person name="Zhao K."/>
            <person name="Won S.Y."/>
            <person name="Oh T.-J."/>
            <person name="Yu Y."/>
            <person name="Kim N.-H."/>
            <person name="Lee O.R."/>
            <person name="Lee T.-H."/>
            <person name="Bashyal P."/>
            <person name="Kim T.-S."/>
            <person name="Lee W.-H."/>
            <person name="Kawkins C."/>
            <person name="Kim C.-K."/>
            <person name="Kim J.S."/>
            <person name="Ahn B.O."/>
            <person name="Rhee S.Y."/>
            <person name="Sohng J.K."/>
        </authorList>
    </citation>
    <scope>NUCLEOTIDE SEQUENCE</scope>
    <source>
        <tissue evidence="2">Leaf</tissue>
    </source>
</reference>
<dbReference type="AlphaFoldDB" id="A0A834TAH4"/>
<evidence type="ECO:0000256" key="1">
    <source>
        <dbReference type="SAM" id="MobiDB-lite"/>
    </source>
</evidence>
<feature type="compositionally biased region" description="Basic residues" evidence="1">
    <location>
        <begin position="19"/>
        <end position="33"/>
    </location>
</feature>
<feature type="region of interest" description="Disordered" evidence="1">
    <location>
        <begin position="1"/>
        <end position="33"/>
    </location>
</feature>
<accession>A0A834TAH4</accession>
<name>A0A834TAH4_9FABA</name>
<evidence type="ECO:0000313" key="3">
    <source>
        <dbReference type="Proteomes" id="UP000634136"/>
    </source>
</evidence>
<proteinExistence type="predicted"/>
<dbReference type="Proteomes" id="UP000634136">
    <property type="component" value="Unassembled WGS sequence"/>
</dbReference>
<protein>
    <submittedName>
        <fullName evidence="2">Uncharacterized protein</fullName>
    </submittedName>
</protein>
<organism evidence="2 3">
    <name type="scientific">Senna tora</name>
    <dbReference type="NCBI Taxonomy" id="362788"/>
    <lineage>
        <taxon>Eukaryota</taxon>
        <taxon>Viridiplantae</taxon>
        <taxon>Streptophyta</taxon>
        <taxon>Embryophyta</taxon>
        <taxon>Tracheophyta</taxon>
        <taxon>Spermatophyta</taxon>
        <taxon>Magnoliopsida</taxon>
        <taxon>eudicotyledons</taxon>
        <taxon>Gunneridae</taxon>
        <taxon>Pentapetalae</taxon>
        <taxon>rosids</taxon>
        <taxon>fabids</taxon>
        <taxon>Fabales</taxon>
        <taxon>Fabaceae</taxon>
        <taxon>Caesalpinioideae</taxon>
        <taxon>Cassia clade</taxon>
        <taxon>Senna</taxon>
    </lineage>
</organism>
<gene>
    <name evidence="2" type="ORF">G2W53_023504</name>
</gene>
<comment type="caution">
    <text evidence="2">The sequence shown here is derived from an EMBL/GenBank/DDBJ whole genome shotgun (WGS) entry which is preliminary data.</text>
</comment>
<evidence type="ECO:0000313" key="2">
    <source>
        <dbReference type="EMBL" id="KAF7818049.1"/>
    </source>
</evidence>